<evidence type="ECO:0000256" key="1">
    <source>
        <dbReference type="SAM" id="Phobius"/>
    </source>
</evidence>
<organism evidence="2 3">
    <name type="scientific">Canna indica</name>
    <name type="common">Indian-shot</name>
    <dbReference type="NCBI Taxonomy" id="4628"/>
    <lineage>
        <taxon>Eukaryota</taxon>
        <taxon>Viridiplantae</taxon>
        <taxon>Streptophyta</taxon>
        <taxon>Embryophyta</taxon>
        <taxon>Tracheophyta</taxon>
        <taxon>Spermatophyta</taxon>
        <taxon>Magnoliopsida</taxon>
        <taxon>Liliopsida</taxon>
        <taxon>Zingiberales</taxon>
        <taxon>Cannaceae</taxon>
        <taxon>Canna</taxon>
    </lineage>
</organism>
<dbReference type="AlphaFoldDB" id="A0AAQ3Q8K2"/>
<keyword evidence="1" id="KW-0812">Transmembrane</keyword>
<dbReference type="Proteomes" id="UP001327560">
    <property type="component" value="Chromosome 3"/>
</dbReference>
<feature type="transmembrane region" description="Helical" evidence="1">
    <location>
        <begin position="16"/>
        <end position="44"/>
    </location>
</feature>
<proteinExistence type="predicted"/>
<protein>
    <submittedName>
        <fullName evidence="2">Uncharacterized protein</fullName>
    </submittedName>
</protein>
<evidence type="ECO:0000313" key="2">
    <source>
        <dbReference type="EMBL" id="WOK99892.1"/>
    </source>
</evidence>
<sequence length="82" mass="9049">MAETISGPWILDAAPFIIVVLLVAHVSALVCELAVVILVFLLLLNVLTVINPPIICCVSRFIGCTDWPLINRSRGLRRIRQV</sequence>
<evidence type="ECO:0000313" key="3">
    <source>
        <dbReference type="Proteomes" id="UP001327560"/>
    </source>
</evidence>
<keyword evidence="3" id="KW-1185">Reference proteome</keyword>
<keyword evidence="1" id="KW-1133">Transmembrane helix</keyword>
<dbReference type="EMBL" id="CP136892">
    <property type="protein sequence ID" value="WOK99892.1"/>
    <property type="molecule type" value="Genomic_DNA"/>
</dbReference>
<gene>
    <name evidence="2" type="ORF">Cni_G08604</name>
</gene>
<reference evidence="2 3" key="1">
    <citation type="submission" date="2023-10" db="EMBL/GenBank/DDBJ databases">
        <title>Chromosome-scale genome assembly provides insights into flower coloration mechanisms of Canna indica.</title>
        <authorList>
            <person name="Li C."/>
        </authorList>
    </citation>
    <scope>NUCLEOTIDE SEQUENCE [LARGE SCALE GENOMIC DNA]</scope>
    <source>
        <tissue evidence="2">Flower</tissue>
    </source>
</reference>
<name>A0AAQ3Q8K2_9LILI</name>
<keyword evidence="1" id="KW-0472">Membrane</keyword>
<accession>A0AAQ3Q8K2</accession>